<comment type="caution">
    <text evidence="2">The sequence shown here is derived from an EMBL/GenBank/DDBJ whole genome shotgun (WGS) entry which is preliminary data.</text>
</comment>
<dbReference type="Proteomes" id="UP000830375">
    <property type="component" value="Unassembled WGS sequence"/>
</dbReference>
<protein>
    <submittedName>
        <fullName evidence="2">Leucine--tRNA ligase</fullName>
    </submittedName>
</protein>
<keyword evidence="2" id="KW-0436">Ligase</keyword>
<dbReference type="EMBL" id="JACTAM010001841">
    <property type="protein sequence ID" value="KAI2646141.1"/>
    <property type="molecule type" value="Genomic_DNA"/>
</dbReference>
<name>A0ABQ8L7H3_LABRO</name>
<dbReference type="GO" id="GO:0016874">
    <property type="term" value="F:ligase activity"/>
    <property type="evidence" value="ECO:0007669"/>
    <property type="project" value="UniProtKB-KW"/>
</dbReference>
<feature type="signal peptide" evidence="1">
    <location>
        <begin position="1"/>
        <end position="30"/>
    </location>
</feature>
<gene>
    <name evidence="2" type="ORF">H4Q32_025528</name>
</gene>
<dbReference type="PANTHER" id="PTHR35617">
    <property type="entry name" value="PHAGE_INTEGRASE DOMAIN-CONTAINING PROTEIN"/>
    <property type="match status" value="1"/>
</dbReference>
<accession>A0ABQ8L7H3</accession>
<keyword evidence="3" id="KW-1185">Reference proteome</keyword>
<dbReference type="PANTHER" id="PTHR35617:SF3">
    <property type="entry name" value="CORE-BINDING (CB) DOMAIN-CONTAINING PROTEIN"/>
    <property type="match status" value="1"/>
</dbReference>
<keyword evidence="1" id="KW-0732">Signal</keyword>
<proteinExistence type="predicted"/>
<evidence type="ECO:0000313" key="3">
    <source>
        <dbReference type="Proteomes" id="UP000830375"/>
    </source>
</evidence>
<feature type="chain" id="PRO_5045475139" evidence="1">
    <location>
        <begin position="31"/>
        <end position="258"/>
    </location>
</feature>
<sequence length="258" mass="28185">MGALPWCHLTIKMALLLALTSLKRVGKLQALSVARSYLDFVPGMAKAFLYPCPGYVPKVPSLATWPVVLQAFCPPPFRDQDQQKLNCMRALDMYIHRAAMWRKADQLCVCFGPPKKGLPAFKQTTSRWIVDAISLAYESLGLPSPLGTCEPLLALLSFALAHTRQGLGGVGISFPNVFSTQLKFLKGNISGYVCNHGSLRDRDAAFRAILLASLRALASALKLNAGSGAHAFKWITEAKLLTFSVKIRFICKQAAKSC</sequence>
<organism evidence="2 3">
    <name type="scientific">Labeo rohita</name>
    <name type="common">Indian major carp</name>
    <name type="synonym">Cyprinus rohita</name>
    <dbReference type="NCBI Taxonomy" id="84645"/>
    <lineage>
        <taxon>Eukaryota</taxon>
        <taxon>Metazoa</taxon>
        <taxon>Chordata</taxon>
        <taxon>Craniata</taxon>
        <taxon>Vertebrata</taxon>
        <taxon>Euteleostomi</taxon>
        <taxon>Actinopterygii</taxon>
        <taxon>Neopterygii</taxon>
        <taxon>Teleostei</taxon>
        <taxon>Ostariophysi</taxon>
        <taxon>Cypriniformes</taxon>
        <taxon>Cyprinidae</taxon>
        <taxon>Labeoninae</taxon>
        <taxon>Labeonini</taxon>
        <taxon>Labeo</taxon>
    </lineage>
</organism>
<evidence type="ECO:0000256" key="1">
    <source>
        <dbReference type="SAM" id="SignalP"/>
    </source>
</evidence>
<evidence type="ECO:0000313" key="2">
    <source>
        <dbReference type="EMBL" id="KAI2646141.1"/>
    </source>
</evidence>
<reference evidence="2 3" key="1">
    <citation type="submission" date="2022-01" db="EMBL/GenBank/DDBJ databases">
        <title>A high-quality chromosome-level genome assembly of rohu carp, Labeo rohita.</title>
        <authorList>
            <person name="Arick M.A. II"/>
            <person name="Hsu C.-Y."/>
            <person name="Magbanua Z."/>
            <person name="Pechanova O."/>
            <person name="Grover C."/>
            <person name="Miller E."/>
            <person name="Thrash A."/>
            <person name="Ezzel L."/>
            <person name="Alam S."/>
            <person name="Benzie J."/>
            <person name="Hamilton M."/>
            <person name="Karsi A."/>
            <person name="Lawrence M.L."/>
            <person name="Peterson D.G."/>
        </authorList>
    </citation>
    <scope>NUCLEOTIDE SEQUENCE [LARGE SCALE GENOMIC DNA]</scope>
    <source>
        <strain evidence="3">BAU-BD-2019</strain>
        <tissue evidence="2">Blood</tissue>
    </source>
</reference>